<comment type="caution">
    <text evidence="5">The sequence shown here is derived from an EMBL/GenBank/DDBJ whole genome shotgun (WGS) entry which is preliminary data.</text>
</comment>
<dbReference type="InterPro" id="IPR050397">
    <property type="entry name" value="Env_Response_Regulators"/>
</dbReference>
<dbReference type="InterPro" id="IPR014710">
    <property type="entry name" value="RmlC-like_jellyroll"/>
</dbReference>
<accession>A0A951Q613</accession>
<feature type="domain" description="HTH crp-type" evidence="4">
    <location>
        <begin position="148"/>
        <end position="214"/>
    </location>
</feature>
<reference evidence="5" key="2">
    <citation type="journal article" date="2022" name="Microbiol. Resour. Announc.">
        <title>Metagenome Sequencing to Explore Phylogenomics of Terrestrial Cyanobacteria.</title>
        <authorList>
            <person name="Ward R.D."/>
            <person name="Stajich J.E."/>
            <person name="Johansen J.R."/>
            <person name="Huntemann M."/>
            <person name="Clum A."/>
            <person name="Foster B."/>
            <person name="Foster B."/>
            <person name="Roux S."/>
            <person name="Palaniappan K."/>
            <person name="Varghese N."/>
            <person name="Mukherjee S."/>
            <person name="Reddy T.B.K."/>
            <person name="Daum C."/>
            <person name="Copeland A."/>
            <person name="Chen I.A."/>
            <person name="Ivanova N.N."/>
            <person name="Kyrpides N.C."/>
            <person name="Shapiro N."/>
            <person name="Eloe-Fadrosh E.A."/>
            <person name="Pietrasiak N."/>
        </authorList>
    </citation>
    <scope>NUCLEOTIDE SEQUENCE</scope>
    <source>
        <strain evidence="5">JT2-VF2</strain>
    </source>
</reference>
<gene>
    <name evidence="5" type="ORF">KME32_30215</name>
</gene>
<reference evidence="5" key="1">
    <citation type="submission" date="2021-05" db="EMBL/GenBank/DDBJ databases">
        <authorList>
            <person name="Pietrasiak N."/>
            <person name="Ward R."/>
            <person name="Stajich J.E."/>
            <person name="Kurbessoian T."/>
        </authorList>
    </citation>
    <scope>NUCLEOTIDE SEQUENCE</scope>
    <source>
        <strain evidence="5">JT2-VF2</strain>
    </source>
</reference>
<dbReference type="PROSITE" id="PS51063">
    <property type="entry name" value="HTH_CRP_2"/>
    <property type="match status" value="1"/>
</dbReference>
<dbReference type="Pfam" id="PF13545">
    <property type="entry name" value="HTH_Crp_2"/>
    <property type="match status" value="1"/>
</dbReference>
<evidence type="ECO:0000259" key="4">
    <source>
        <dbReference type="PROSITE" id="PS51063"/>
    </source>
</evidence>
<dbReference type="EMBL" id="JAHHHN010000034">
    <property type="protein sequence ID" value="MBW4565287.1"/>
    <property type="molecule type" value="Genomic_DNA"/>
</dbReference>
<evidence type="ECO:0000313" key="6">
    <source>
        <dbReference type="Proteomes" id="UP000715781"/>
    </source>
</evidence>
<dbReference type="PANTHER" id="PTHR24567">
    <property type="entry name" value="CRP FAMILY TRANSCRIPTIONAL REGULATORY PROTEIN"/>
    <property type="match status" value="1"/>
</dbReference>
<dbReference type="Gene3D" id="1.10.10.10">
    <property type="entry name" value="Winged helix-like DNA-binding domain superfamily/Winged helix DNA-binding domain"/>
    <property type="match status" value="1"/>
</dbReference>
<dbReference type="InterPro" id="IPR036388">
    <property type="entry name" value="WH-like_DNA-bd_sf"/>
</dbReference>
<dbReference type="Proteomes" id="UP000715781">
    <property type="component" value="Unassembled WGS sequence"/>
</dbReference>
<dbReference type="SUPFAM" id="SSF51206">
    <property type="entry name" value="cAMP-binding domain-like"/>
    <property type="match status" value="1"/>
</dbReference>
<keyword evidence="2" id="KW-0238">DNA-binding</keyword>
<protein>
    <submittedName>
        <fullName evidence="5">Crp/Fnr family transcriptional regulator</fullName>
    </submittedName>
</protein>
<evidence type="ECO:0000313" key="5">
    <source>
        <dbReference type="EMBL" id="MBW4565287.1"/>
    </source>
</evidence>
<dbReference type="InterPro" id="IPR012318">
    <property type="entry name" value="HTH_CRP"/>
</dbReference>
<dbReference type="InterPro" id="IPR036390">
    <property type="entry name" value="WH_DNA-bd_sf"/>
</dbReference>
<dbReference type="AlphaFoldDB" id="A0A951Q613"/>
<dbReference type="GO" id="GO:0005829">
    <property type="term" value="C:cytosol"/>
    <property type="evidence" value="ECO:0007669"/>
    <property type="project" value="TreeGrafter"/>
</dbReference>
<dbReference type="Gene3D" id="2.60.120.10">
    <property type="entry name" value="Jelly Rolls"/>
    <property type="match status" value="1"/>
</dbReference>
<dbReference type="SMART" id="SM00419">
    <property type="entry name" value="HTH_CRP"/>
    <property type="match status" value="1"/>
</dbReference>
<dbReference type="PANTHER" id="PTHR24567:SF74">
    <property type="entry name" value="HTH-TYPE TRANSCRIPTIONAL REGULATOR ARCR"/>
    <property type="match status" value="1"/>
</dbReference>
<dbReference type="GO" id="GO:0003677">
    <property type="term" value="F:DNA binding"/>
    <property type="evidence" value="ECO:0007669"/>
    <property type="project" value="UniProtKB-KW"/>
</dbReference>
<sequence>MPQDTDTAPSNLLLAALPRDVYERLEKNMQQVSLSYGNILHHPGEVIRDVYFPIDCLISITITMSDGSTAESGAIGSREMVGINAFMGGNETTQTEYIIQVSGSAMRLSAEVLLYEFDRNKTMRDVLLRYTQAYIAQVSQNVACNRLHTIEKRCARWLLEVRDRMHSDKFSLTQEFISHMLGVRRSGVTETLGKLQNTGVIQVSRKKIQILDNHKLEEISCECHGVLQNEYDRLLGFKQKFSPSDKRTT</sequence>
<evidence type="ECO:0000256" key="2">
    <source>
        <dbReference type="ARBA" id="ARBA00023125"/>
    </source>
</evidence>
<organism evidence="5 6">
    <name type="scientific">Mojavia pulchra JT2-VF2</name>
    <dbReference type="NCBI Taxonomy" id="287848"/>
    <lineage>
        <taxon>Bacteria</taxon>
        <taxon>Bacillati</taxon>
        <taxon>Cyanobacteriota</taxon>
        <taxon>Cyanophyceae</taxon>
        <taxon>Nostocales</taxon>
        <taxon>Nostocaceae</taxon>
    </lineage>
</organism>
<keyword evidence="1" id="KW-0805">Transcription regulation</keyword>
<evidence type="ECO:0000256" key="1">
    <source>
        <dbReference type="ARBA" id="ARBA00023015"/>
    </source>
</evidence>
<keyword evidence="3" id="KW-0804">Transcription</keyword>
<proteinExistence type="predicted"/>
<dbReference type="GO" id="GO:0003700">
    <property type="term" value="F:DNA-binding transcription factor activity"/>
    <property type="evidence" value="ECO:0007669"/>
    <property type="project" value="TreeGrafter"/>
</dbReference>
<name>A0A951Q613_9NOST</name>
<evidence type="ECO:0000256" key="3">
    <source>
        <dbReference type="ARBA" id="ARBA00023163"/>
    </source>
</evidence>
<dbReference type="InterPro" id="IPR018490">
    <property type="entry name" value="cNMP-bd_dom_sf"/>
</dbReference>
<dbReference type="SUPFAM" id="SSF46785">
    <property type="entry name" value="Winged helix' DNA-binding domain"/>
    <property type="match status" value="1"/>
</dbReference>